<sequence length="203" mass="22346">MENILIYIVDSTEKSIAVNHTLADLDRNSDIRIYESITIRKTDQGGFDVLKDATEEGGWKTLGGGAIGALIGIVGGPLGLLLGGLTGTFIGATMDTEEFVVSTDFIDQVNNSLQVGEIAVITVVDETSPDFVDTALQPLEGRSFRTSVDEAYDHYQERVEKAASEEHAAEKAKREAKKAERKEKRAELRESVKKKISDWWDKL</sequence>
<comment type="caution">
    <text evidence="2">The sequence shown here is derived from an EMBL/GenBank/DDBJ whole genome shotgun (WGS) entry which is preliminary data.</text>
</comment>
<protein>
    <submittedName>
        <fullName evidence="2">Putative membrane protein</fullName>
    </submittedName>
</protein>
<organism evidence="2 3">
    <name type="scientific">Sphingobacterium siyangense</name>
    <dbReference type="NCBI Taxonomy" id="459529"/>
    <lineage>
        <taxon>Bacteria</taxon>
        <taxon>Pseudomonadati</taxon>
        <taxon>Bacteroidota</taxon>
        <taxon>Sphingobacteriia</taxon>
        <taxon>Sphingobacteriales</taxon>
        <taxon>Sphingobacteriaceae</taxon>
        <taxon>Sphingobacterium</taxon>
    </lineage>
</organism>
<feature type="region of interest" description="Disordered" evidence="1">
    <location>
        <begin position="159"/>
        <end position="184"/>
    </location>
</feature>
<dbReference type="Proteomes" id="UP000315908">
    <property type="component" value="Unassembled WGS sequence"/>
</dbReference>
<reference evidence="2 3" key="1">
    <citation type="journal article" date="2015" name="Stand. Genomic Sci.">
        <title>Genomic Encyclopedia of Bacterial and Archaeal Type Strains, Phase III: the genomes of soil and plant-associated and newly described type strains.</title>
        <authorList>
            <person name="Whitman W.B."/>
            <person name="Woyke T."/>
            <person name="Klenk H.P."/>
            <person name="Zhou Y."/>
            <person name="Lilburn T.G."/>
            <person name="Beck B.J."/>
            <person name="De Vos P."/>
            <person name="Vandamme P."/>
            <person name="Eisen J.A."/>
            <person name="Garrity G."/>
            <person name="Hugenholtz P."/>
            <person name="Kyrpides N.C."/>
        </authorList>
    </citation>
    <scope>NUCLEOTIDE SEQUENCE [LARGE SCALE GENOMIC DNA]</scope>
    <source>
        <strain evidence="2 3">CGMCC 1.6855</strain>
    </source>
</reference>
<dbReference type="AlphaFoldDB" id="A0A562MB39"/>
<dbReference type="InterPro" id="IPR009200">
    <property type="entry name" value="DUF1269_membrane"/>
</dbReference>
<name>A0A562MB39_9SPHI</name>
<dbReference type="EMBL" id="VLKR01000023">
    <property type="protein sequence ID" value="TWI17156.1"/>
    <property type="molecule type" value="Genomic_DNA"/>
</dbReference>
<dbReference type="Pfam" id="PF06897">
    <property type="entry name" value="DUF1269"/>
    <property type="match status" value="1"/>
</dbReference>
<dbReference type="RefSeq" id="WP_070567516.1">
    <property type="nucleotide sequence ID" value="NZ_VLKR01000023.1"/>
</dbReference>
<gene>
    <name evidence="2" type="ORF">IQ31_03892</name>
</gene>
<dbReference type="OrthoDB" id="1202186at2"/>
<proteinExistence type="predicted"/>
<evidence type="ECO:0000313" key="3">
    <source>
        <dbReference type="Proteomes" id="UP000315908"/>
    </source>
</evidence>
<evidence type="ECO:0000313" key="2">
    <source>
        <dbReference type="EMBL" id="TWI17156.1"/>
    </source>
</evidence>
<evidence type="ECO:0000256" key="1">
    <source>
        <dbReference type="SAM" id="MobiDB-lite"/>
    </source>
</evidence>
<accession>A0A562MB39</accession>